<feature type="region of interest" description="Disordered" evidence="1">
    <location>
        <begin position="1"/>
        <end position="52"/>
    </location>
</feature>
<protein>
    <submittedName>
        <fullName evidence="2">Uncharacterized protein</fullName>
    </submittedName>
</protein>
<proteinExistence type="predicted"/>
<accession>W9QBF6</accession>
<feature type="compositionally biased region" description="Low complexity" evidence="1">
    <location>
        <begin position="16"/>
        <end position="27"/>
    </location>
</feature>
<dbReference type="AlphaFoldDB" id="W9QBF6"/>
<sequence>MKPVNLFPMNNVMIKTEPPSSPEMTTPVFDNPTPKESPKSDQKSCVSSKTHRRRQTCLVMETCKRCKYLENLNDSERRLQRSIARRAAHSRSKCYQLESLLDDIQNLKDHVLSLVKDLGNATEENEKEAKREPVCVECIPLD</sequence>
<reference evidence="3" key="1">
    <citation type="submission" date="2013-01" db="EMBL/GenBank/DDBJ databases">
        <title>Draft Genome Sequence of a Mulberry Tree, Morus notabilis C.K. Schneid.</title>
        <authorList>
            <person name="He N."/>
            <person name="Zhao S."/>
        </authorList>
    </citation>
    <scope>NUCLEOTIDE SEQUENCE</scope>
</reference>
<evidence type="ECO:0000313" key="3">
    <source>
        <dbReference type="Proteomes" id="UP000030645"/>
    </source>
</evidence>
<organism evidence="2 3">
    <name type="scientific">Morus notabilis</name>
    <dbReference type="NCBI Taxonomy" id="981085"/>
    <lineage>
        <taxon>Eukaryota</taxon>
        <taxon>Viridiplantae</taxon>
        <taxon>Streptophyta</taxon>
        <taxon>Embryophyta</taxon>
        <taxon>Tracheophyta</taxon>
        <taxon>Spermatophyta</taxon>
        <taxon>Magnoliopsida</taxon>
        <taxon>eudicotyledons</taxon>
        <taxon>Gunneridae</taxon>
        <taxon>Pentapetalae</taxon>
        <taxon>rosids</taxon>
        <taxon>fabids</taxon>
        <taxon>Rosales</taxon>
        <taxon>Moraceae</taxon>
        <taxon>Moreae</taxon>
        <taxon>Morus</taxon>
    </lineage>
</organism>
<name>W9QBF6_9ROSA</name>
<evidence type="ECO:0000256" key="1">
    <source>
        <dbReference type="SAM" id="MobiDB-lite"/>
    </source>
</evidence>
<evidence type="ECO:0000313" key="2">
    <source>
        <dbReference type="EMBL" id="EXB22051.1"/>
    </source>
</evidence>
<gene>
    <name evidence="2" type="ORF">L484_002838</name>
</gene>
<keyword evidence="3" id="KW-1185">Reference proteome</keyword>
<dbReference type="EMBL" id="KE343279">
    <property type="protein sequence ID" value="EXB22051.1"/>
    <property type="molecule type" value="Genomic_DNA"/>
</dbReference>
<dbReference type="Proteomes" id="UP000030645">
    <property type="component" value="Unassembled WGS sequence"/>
</dbReference>